<dbReference type="CDD" id="cd00065">
    <property type="entry name" value="FYVE_like_SF"/>
    <property type="match status" value="1"/>
</dbReference>
<reference evidence="3" key="1">
    <citation type="submission" date="2014-01" db="EMBL/GenBank/DDBJ databases">
        <title>The Genome Sequence of Anopheles melas CM1001059_A (V2).</title>
        <authorList>
            <consortium name="The Broad Institute Genomics Platform"/>
            <person name="Neafsey D.E."/>
            <person name="Besansky N."/>
            <person name="Howell P."/>
            <person name="Walton C."/>
            <person name="Young S.K."/>
            <person name="Zeng Q."/>
            <person name="Gargeya S."/>
            <person name="Fitzgerald M."/>
            <person name="Haas B."/>
            <person name="Abouelleil A."/>
            <person name="Allen A.W."/>
            <person name="Alvarado L."/>
            <person name="Arachchi H.M."/>
            <person name="Berlin A.M."/>
            <person name="Chapman S.B."/>
            <person name="Gainer-Dewar J."/>
            <person name="Goldberg J."/>
            <person name="Griggs A."/>
            <person name="Gujja S."/>
            <person name="Hansen M."/>
            <person name="Howarth C."/>
            <person name="Imamovic A."/>
            <person name="Ireland A."/>
            <person name="Larimer J."/>
            <person name="McCowan C."/>
            <person name="Murphy C."/>
            <person name="Pearson M."/>
            <person name="Poon T.W."/>
            <person name="Priest M."/>
            <person name="Roberts A."/>
            <person name="Saif S."/>
            <person name="Shea T."/>
            <person name="Sisk P."/>
            <person name="Sykes S."/>
            <person name="Wortman J."/>
            <person name="Nusbaum C."/>
            <person name="Birren B."/>
        </authorList>
    </citation>
    <scope>NUCLEOTIDE SEQUENCE [LARGE SCALE GENOMIC DNA]</scope>
    <source>
        <strain evidence="3">CM1001059</strain>
    </source>
</reference>
<dbReference type="Proteomes" id="UP000075902">
    <property type="component" value="Unassembled WGS sequence"/>
</dbReference>
<dbReference type="EnsemblMetazoa" id="AMEC020766-RA">
    <property type="protein sequence ID" value="AMEC020766-PA"/>
    <property type="gene ID" value="AMEC020766"/>
</dbReference>
<keyword evidence="3" id="KW-1185">Reference proteome</keyword>
<name>A0A182UI10_9DIPT</name>
<evidence type="ECO:0000313" key="3">
    <source>
        <dbReference type="Proteomes" id="UP000075902"/>
    </source>
</evidence>
<dbReference type="GO" id="GO:0030496">
    <property type="term" value="C:midbody"/>
    <property type="evidence" value="ECO:0007669"/>
    <property type="project" value="TreeGrafter"/>
</dbReference>
<dbReference type="InterPro" id="IPR044553">
    <property type="entry name" value="Bbox1_ANCHR"/>
</dbReference>
<accession>A0A182UI10</accession>
<proteinExistence type="predicted"/>
<dbReference type="STRING" id="34690.A0A182UI10"/>
<dbReference type="SUPFAM" id="SSF57903">
    <property type="entry name" value="FYVE/PHD zinc finger"/>
    <property type="match status" value="1"/>
</dbReference>
<dbReference type="InterPro" id="IPR011011">
    <property type="entry name" value="Znf_FYVE_PHD"/>
</dbReference>
<dbReference type="VEuPathDB" id="VectorBase:AMEC020766"/>
<dbReference type="GO" id="GO:0005813">
    <property type="term" value="C:centrosome"/>
    <property type="evidence" value="ECO:0007669"/>
    <property type="project" value="TreeGrafter"/>
</dbReference>
<evidence type="ECO:0000256" key="1">
    <source>
        <dbReference type="SAM" id="MobiDB-lite"/>
    </source>
</evidence>
<feature type="region of interest" description="Disordered" evidence="1">
    <location>
        <begin position="95"/>
        <end position="121"/>
    </location>
</feature>
<dbReference type="SUPFAM" id="SSF57845">
    <property type="entry name" value="B-box zinc-binding domain"/>
    <property type="match status" value="1"/>
</dbReference>
<dbReference type="Pfam" id="PF22586">
    <property type="entry name" value="ANCHR-like_BBOX"/>
    <property type="match status" value="1"/>
</dbReference>
<dbReference type="AlphaFoldDB" id="A0A182UI10"/>
<evidence type="ECO:0008006" key="4">
    <source>
        <dbReference type="Google" id="ProtNLM"/>
    </source>
</evidence>
<protein>
    <recommendedName>
        <fullName evidence="4">FYVE zinc finger domain-containing protein</fullName>
    </recommendedName>
</protein>
<dbReference type="GO" id="GO:0032154">
    <property type="term" value="C:cleavage furrow"/>
    <property type="evidence" value="ECO:0007669"/>
    <property type="project" value="TreeGrafter"/>
</dbReference>
<dbReference type="GO" id="GO:0032266">
    <property type="term" value="F:phosphatidylinositol-3-phosphate binding"/>
    <property type="evidence" value="ECO:0007669"/>
    <property type="project" value="TreeGrafter"/>
</dbReference>
<dbReference type="GO" id="GO:0009838">
    <property type="term" value="P:abscission"/>
    <property type="evidence" value="ECO:0007669"/>
    <property type="project" value="TreeGrafter"/>
</dbReference>
<dbReference type="CDD" id="cd19817">
    <property type="entry name" value="Bbox1_ANCHR-like"/>
    <property type="match status" value="1"/>
</dbReference>
<reference evidence="2" key="2">
    <citation type="submission" date="2020-05" db="UniProtKB">
        <authorList>
            <consortium name="EnsemblMetazoa"/>
        </authorList>
    </citation>
    <scope>IDENTIFICATION</scope>
    <source>
        <strain evidence="2">CM1001059</strain>
    </source>
</reference>
<dbReference type="GO" id="GO:0044878">
    <property type="term" value="P:mitotic cytokinesis checkpoint signaling"/>
    <property type="evidence" value="ECO:0007669"/>
    <property type="project" value="TreeGrafter"/>
</dbReference>
<dbReference type="PANTHER" id="PTHR46603">
    <property type="entry name" value="ABSCISSION/NOCUT CHECKPOINT REGULATOR"/>
    <property type="match status" value="1"/>
</dbReference>
<evidence type="ECO:0000313" key="2">
    <source>
        <dbReference type="EnsemblMetazoa" id="AMEC020766-PA"/>
    </source>
</evidence>
<organism evidence="2 3">
    <name type="scientific">Anopheles melas</name>
    <dbReference type="NCBI Taxonomy" id="34690"/>
    <lineage>
        <taxon>Eukaryota</taxon>
        <taxon>Metazoa</taxon>
        <taxon>Ecdysozoa</taxon>
        <taxon>Arthropoda</taxon>
        <taxon>Hexapoda</taxon>
        <taxon>Insecta</taxon>
        <taxon>Pterygota</taxon>
        <taxon>Neoptera</taxon>
        <taxon>Endopterygota</taxon>
        <taxon>Diptera</taxon>
        <taxon>Nematocera</taxon>
        <taxon>Culicoidea</taxon>
        <taxon>Culicidae</taxon>
        <taxon>Anophelinae</taxon>
        <taxon>Anopheles</taxon>
    </lineage>
</organism>
<sequence length="402" mass="45018">MTRSGRSSSSHRVTVAMLVVRSSAVSSTPFPTITTGPWSVVVFMHGCPVCKFSFCSGCLKYKLVRDGKKLNVCLRCSALATVSVKEAPKREATVALNHPTPNDDAVPTQSSKQPPTEPDGDELIRSKLQALKAIDLGEENAPKEGEPSDNTDIEKRLAALKGVEYKDYKDASHRFMAPDNRTEEQKVQDLLGQFVEETKLISLAQRYAEEGKLEAKLNLESELEEITPTPSSNVEEELPWCTICNEDAVLRCRGCDNDLYCRACYKEFHYDEDPQEHPTNFSRSSTWPFSASPNTVDGVSAKQSIRDAIVHLFARKREMRPLFFAFARPMKDELNSKPYFGVLDLVLSARNRAFSAPRICTVEAGNLARLVRLPALEMSRAPTWSPIRACRFGATLFIFEWR</sequence>
<dbReference type="PANTHER" id="PTHR46603:SF1">
    <property type="entry name" value="ABSCISSION_NOCUT CHECKPOINT REGULATOR"/>
    <property type="match status" value="1"/>
</dbReference>